<dbReference type="AlphaFoldDB" id="A0A9W9VBS4"/>
<dbReference type="Gene3D" id="2.60.40.640">
    <property type="match status" value="1"/>
</dbReference>
<feature type="compositionally biased region" description="Polar residues" evidence="1">
    <location>
        <begin position="477"/>
        <end position="486"/>
    </location>
</feature>
<reference evidence="3" key="2">
    <citation type="journal article" date="2023" name="IMA Fungus">
        <title>Comparative genomic study of the Penicillium genus elucidates a diverse pangenome and 15 lateral gene transfer events.</title>
        <authorList>
            <person name="Petersen C."/>
            <person name="Sorensen T."/>
            <person name="Nielsen M.R."/>
            <person name="Sondergaard T.E."/>
            <person name="Sorensen J.L."/>
            <person name="Fitzpatrick D.A."/>
            <person name="Frisvad J.C."/>
            <person name="Nielsen K.L."/>
        </authorList>
    </citation>
    <scope>NUCLEOTIDE SEQUENCE</scope>
    <source>
        <strain evidence="3">IBT 29677</strain>
    </source>
</reference>
<dbReference type="Pfam" id="PF00339">
    <property type="entry name" value="Arrestin_N"/>
    <property type="match status" value="1"/>
</dbReference>
<dbReference type="InterPro" id="IPR014752">
    <property type="entry name" value="Arrestin-like_C"/>
</dbReference>
<feature type="compositionally biased region" description="Basic and acidic residues" evidence="1">
    <location>
        <begin position="513"/>
        <end position="524"/>
    </location>
</feature>
<keyword evidence="4" id="KW-1185">Reference proteome</keyword>
<feature type="domain" description="Arrestin-like N-terminal" evidence="2">
    <location>
        <begin position="6"/>
        <end position="178"/>
    </location>
</feature>
<dbReference type="Proteomes" id="UP001147747">
    <property type="component" value="Unassembled WGS sequence"/>
</dbReference>
<protein>
    <recommendedName>
        <fullName evidence="2">Arrestin-like N-terminal domain-containing protein</fullName>
    </recommendedName>
</protein>
<comment type="caution">
    <text evidence="3">The sequence shown here is derived from an EMBL/GenBank/DDBJ whole genome shotgun (WGS) entry which is preliminary data.</text>
</comment>
<reference evidence="3" key="1">
    <citation type="submission" date="2022-12" db="EMBL/GenBank/DDBJ databases">
        <authorList>
            <person name="Petersen C."/>
        </authorList>
    </citation>
    <scope>NUCLEOTIDE SEQUENCE</scope>
    <source>
        <strain evidence="3">IBT 29677</strain>
    </source>
</reference>
<evidence type="ECO:0000313" key="4">
    <source>
        <dbReference type="Proteomes" id="UP001147747"/>
    </source>
</evidence>
<dbReference type="GeneID" id="81376801"/>
<dbReference type="InterPro" id="IPR050357">
    <property type="entry name" value="Arrestin_domain-protein"/>
</dbReference>
<dbReference type="GO" id="GO:0031625">
    <property type="term" value="F:ubiquitin protein ligase binding"/>
    <property type="evidence" value="ECO:0007669"/>
    <property type="project" value="TreeGrafter"/>
</dbReference>
<proteinExistence type="predicted"/>
<feature type="region of interest" description="Disordered" evidence="1">
    <location>
        <begin position="207"/>
        <end position="237"/>
    </location>
</feature>
<feature type="compositionally biased region" description="Polar residues" evidence="1">
    <location>
        <begin position="575"/>
        <end position="595"/>
    </location>
</feature>
<dbReference type="GO" id="GO:0005886">
    <property type="term" value="C:plasma membrane"/>
    <property type="evidence" value="ECO:0007669"/>
    <property type="project" value="TreeGrafter"/>
</dbReference>
<sequence>MAATATILLDSQHKHYTNLDFLSGRVVLHLPTEAAIGGIQVKLEGESRTRLSGARNPQNVNSDKKRTELEHHKILYKVATVFPTAAVMQTGQPATSYTFAPGSYEYPFQFKFPFNNACNTHNSMLTNLNFTGYKVEMARDTNRHVKKTLPPSLSGFSGMADIKYFVKVTVIRPQFYKENIRAIIPLNFLPIEPPRTGNPNEETYARRKHQFSKPPNNNKKKSIFSRTTSSLKDGLTEPPKVTLDARLPNPSILTCNEPVPLRLILKKLTESPDRIYLQMLQIELISFTKIVAHDLTREEIGSWVIVSRSNMNIALGSTSDAPGTDWNIDPTLWNNLPLPNSVAPSFETCNIERRYELEIRIGLMHGTPGDMKPQLIVLPLRMPVKVYSGIAPPQALLDAMAAAKLQPSPTKITPRPSWPTSTEQPSRPPMPPRPEGEPVPADAGAVYDDAPPSYEDAMADNLAPVDGPRREYHPPDASTSSRSSVEPGTDGKSPVQTGKGPAAEGFVVTPAPARRDTISRDGRSSSESFDMLPTTPPESNSGSPPTSPVRRSQSTVKVTRNPVDEESPPVYQPVAENQQQQPVGGVAQRQTSQSHARPMNLGVPSRKPVPRSSEGQR</sequence>
<dbReference type="EMBL" id="JAPZBU010000012">
    <property type="protein sequence ID" value="KAJ5376298.1"/>
    <property type="molecule type" value="Genomic_DNA"/>
</dbReference>
<dbReference type="CDD" id="cd22952">
    <property type="entry name" value="ART10-like"/>
    <property type="match status" value="1"/>
</dbReference>
<dbReference type="GO" id="GO:0005829">
    <property type="term" value="C:cytosol"/>
    <property type="evidence" value="ECO:0007669"/>
    <property type="project" value="TreeGrafter"/>
</dbReference>
<gene>
    <name evidence="3" type="ORF">N7509_013184</name>
</gene>
<evidence type="ECO:0000256" key="1">
    <source>
        <dbReference type="SAM" id="MobiDB-lite"/>
    </source>
</evidence>
<dbReference type="PANTHER" id="PTHR11188">
    <property type="entry name" value="ARRESTIN DOMAIN CONTAINING PROTEIN"/>
    <property type="match status" value="1"/>
</dbReference>
<dbReference type="RefSeq" id="XP_056481328.1">
    <property type="nucleotide sequence ID" value="XM_056637821.1"/>
</dbReference>
<dbReference type="InterPro" id="IPR011021">
    <property type="entry name" value="Arrestin-like_N"/>
</dbReference>
<evidence type="ECO:0000313" key="3">
    <source>
        <dbReference type="EMBL" id="KAJ5376298.1"/>
    </source>
</evidence>
<organism evidence="3 4">
    <name type="scientific">Penicillium cosmopolitanum</name>
    <dbReference type="NCBI Taxonomy" id="1131564"/>
    <lineage>
        <taxon>Eukaryota</taxon>
        <taxon>Fungi</taxon>
        <taxon>Dikarya</taxon>
        <taxon>Ascomycota</taxon>
        <taxon>Pezizomycotina</taxon>
        <taxon>Eurotiomycetes</taxon>
        <taxon>Eurotiomycetidae</taxon>
        <taxon>Eurotiales</taxon>
        <taxon>Aspergillaceae</taxon>
        <taxon>Penicillium</taxon>
    </lineage>
</organism>
<name>A0A9W9VBS4_9EURO</name>
<accession>A0A9W9VBS4</accession>
<dbReference type="OrthoDB" id="3365616at2759"/>
<dbReference type="GO" id="GO:0070086">
    <property type="term" value="P:ubiquitin-dependent endocytosis"/>
    <property type="evidence" value="ECO:0007669"/>
    <property type="project" value="TreeGrafter"/>
</dbReference>
<dbReference type="PANTHER" id="PTHR11188:SF166">
    <property type="entry name" value="ARRESTIN (OR S-ANTIGEN), N-TERMINAL DOMAIN PROTEIN (AFU_ORTHOLOGUE AFUA_7G02050)"/>
    <property type="match status" value="1"/>
</dbReference>
<feature type="region of interest" description="Disordered" evidence="1">
    <location>
        <begin position="406"/>
        <end position="617"/>
    </location>
</feature>
<dbReference type="GO" id="GO:0030674">
    <property type="term" value="F:protein-macromolecule adaptor activity"/>
    <property type="evidence" value="ECO:0007669"/>
    <property type="project" value="TreeGrafter"/>
</dbReference>
<evidence type="ECO:0000259" key="2">
    <source>
        <dbReference type="Pfam" id="PF00339"/>
    </source>
</evidence>
<feature type="compositionally biased region" description="Polar residues" evidence="1">
    <location>
        <begin position="537"/>
        <end position="558"/>
    </location>
</feature>